<dbReference type="InterPro" id="IPR036918">
    <property type="entry name" value="Pyrv_Knase_C_sf"/>
</dbReference>
<feature type="non-terminal residue" evidence="1">
    <location>
        <position position="1"/>
    </location>
</feature>
<accession>A0A067EVU4</accession>
<organism evidence="1 2">
    <name type="scientific">Citrus sinensis</name>
    <name type="common">Sweet orange</name>
    <name type="synonym">Citrus aurantium var. sinensis</name>
    <dbReference type="NCBI Taxonomy" id="2711"/>
    <lineage>
        <taxon>Eukaryota</taxon>
        <taxon>Viridiplantae</taxon>
        <taxon>Streptophyta</taxon>
        <taxon>Embryophyta</taxon>
        <taxon>Tracheophyta</taxon>
        <taxon>Spermatophyta</taxon>
        <taxon>Magnoliopsida</taxon>
        <taxon>eudicotyledons</taxon>
        <taxon>Gunneridae</taxon>
        <taxon>Pentapetalae</taxon>
        <taxon>rosids</taxon>
        <taxon>malvids</taxon>
        <taxon>Sapindales</taxon>
        <taxon>Rutaceae</taxon>
        <taxon>Aurantioideae</taxon>
        <taxon>Citrus</taxon>
    </lineage>
</organism>
<proteinExistence type="predicted"/>
<dbReference type="Proteomes" id="UP000027120">
    <property type="component" value="Unassembled WGS sequence"/>
</dbReference>
<dbReference type="STRING" id="2711.A0A067EVU4"/>
<evidence type="ECO:0008006" key="3">
    <source>
        <dbReference type="Google" id="ProtNLM"/>
    </source>
</evidence>
<reference evidence="1 2" key="1">
    <citation type="submission" date="2014-04" db="EMBL/GenBank/DDBJ databases">
        <authorList>
            <consortium name="International Citrus Genome Consortium"/>
            <person name="Gmitter F."/>
            <person name="Chen C."/>
            <person name="Farmerie W."/>
            <person name="Harkins T."/>
            <person name="Desany B."/>
            <person name="Mohiuddin M."/>
            <person name="Kodira C."/>
            <person name="Borodovsky M."/>
            <person name="Lomsadze A."/>
            <person name="Burns P."/>
            <person name="Jenkins J."/>
            <person name="Prochnik S."/>
            <person name="Shu S."/>
            <person name="Chapman J."/>
            <person name="Pitluck S."/>
            <person name="Schmutz J."/>
            <person name="Rokhsar D."/>
        </authorList>
    </citation>
    <scope>NUCLEOTIDE SEQUENCE</scope>
</reference>
<protein>
    <recommendedName>
        <fullName evidence="3">Pyruvate kinase C-terminal domain-containing protein</fullName>
    </recommendedName>
</protein>
<keyword evidence="2" id="KW-1185">Reference proteome</keyword>
<dbReference type="EMBL" id="KK784986">
    <property type="protein sequence ID" value="KDO55332.1"/>
    <property type="molecule type" value="Genomic_DNA"/>
</dbReference>
<sequence length="50" mass="5327">AKTTNATSESALKVALDYGKAHGVIKSHDRVVICQKVGDSAVVKIMELED</sequence>
<evidence type="ECO:0000313" key="2">
    <source>
        <dbReference type="Proteomes" id="UP000027120"/>
    </source>
</evidence>
<dbReference type="Gene3D" id="3.40.1380.20">
    <property type="entry name" value="Pyruvate kinase, C-terminal domain"/>
    <property type="match status" value="1"/>
</dbReference>
<dbReference type="AlphaFoldDB" id="A0A067EVU4"/>
<gene>
    <name evidence="1" type="ORF">CISIN_1g0147462mg</name>
</gene>
<name>A0A067EVU4_CITSI</name>
<evidence type="ECO:0000313" key="1">
    <source>
        <dbReference type="EMBL" id="KDO55332.1"/>
    </source>
</evidence>